<accession>A0A2K8YTP8</accession>
<dbReference type="KEGG" id="spir:CWM47_03650"/>
<evidence type="ECO:0000313" key="1">
    <source>
        <dbReference type="EMBL" id="AUD00993.1"/>
    </source>
</evidence>
<sequence>MFLIPRMAFLVCNQHYLKPGKNHNGNITQPNSSTNNVYLRLLNCITEIEDRIAWLVEYQLYLYTQWPVLFFWMRLKKA</sequence>
<gene>
    <name evidence="1" type="ORF">CWM47_03650</name>
</gene>
<dbReference type="EMBL" id="CP025096">
    <property type="protein sequence ID" value="AUD00993.1"/>
    <property type="molecule type" value="Genomic_DNA"/>
</dbReference>
<proteinExistence type="predicted"/>
<evidence type="ECO:0000313" key="2">
    <source>
        <dbReference type="Proteomes" id="UP000232883"/>
    </source>
</evidence>
<organism evidence="1 2">
    <name type="scientific">Spirosoma pollinicola</name>
    <dbReference type="NCBI Taxonomy" id="2057025"/>
    <lineage>
        <taxon>Bacteria</taxon>
        <taxon>Pseudomonadati</taxon>
        <taxon>Bacteroidota</taxon>
        <taxon>Cytophagia</taxon>
        <taxon>Cytophagales</taxon>
        <taxon>Cytophagaceae</taxon>
        <taxon>Spirosoma</taxon>
    </lineage>
</organism>
<protein>
    <submittedName>
        <fullName evidence="1">Uncharacterized protein</fullName>
    </submittedName>
</protein>
<reference evidence="1 2" key="1">
    <citation type="submission" date="2017-11" db="EMBL/GenBank/DDBJ databases">
        <title>Taxonomic description and genome sequences of Spirosoma HA7 sp. nov., isolated from pollen microhabitat of Corylus avellana.</title>
        <authorList>
            <person name="Ambika Manirajan B."/>
            <person name="Suarez C."/>
            <person name="Ratering S."/>
            <person name="Geissler-Plaum R."/>
            <person name="Cardinale M."/>
            <person name="Sylvia S."/>
        </authorList>
    </citation>
    <scope>NUCLEOTIDE SEQUENCE [LARGE SCALE GENOMIC DNA]</scope>
    <source>
        <strain evidence="1 2">HA7</strain>
    </source>
</reference>
<dbReference type="AlphaFoldDB" id="A0A2K8YTP8"/>
<dbReference type="Proteomes" id="UP000232883">
    <property type="component" value="Chromosome"/>
</dbReference>
<name>A0A2K8YTP8_9BACT</name>
<keyword evidence="2" id="KW-1185">Reference proteome</keyword>